<gene>
    <name evidence="1" type="ORF">UFOVP726_57</name>
</gene>
<dbReference type="EMBL" id="LR796695">
    <property type="protein sequence ID" value="CAB4159837.1"/>
    <property type="molecule type" value="Genomic_DNA"/>
</dbReference>
<accession>A0A6J5NLN6</accession>
<dbReference type="SUPFAM" id="SSF54001">
    <property type="entry name" value="Cysteine proteinases"/>
    <property type="match status" value="1"/>
</dbReference>
<organism evidence="1">
    <name type="scientific">uncultured Caudovirales phage</name>
    <dbReference type="NCBI Taxonomy" id="2100421"/>
    <lineage>
        <taxon>Viruses</taxon>
        <taxon>Duplodnaviria</taxon>
        <taxon>Heunggongvirae</taxon>
        <taxon>Uroviricota</taxon>
        <taxon>Caudoviricetes</taxon>
        <taxon>Peduoviridae</taxon>
        <taxon>Maltschvirus</taxon>
        <taxon>Maltschvirus maltsch</taxon>
    </lineage>
</organism>
<proteinExistence type="predicted"/>
<protein>
    <submittedName>
        <fullName evidence="1">Uncharacterized protein</fullName>
    </submittedName>
</protein>
<sequence length="137" mass="14708">MTPAEFAARCMALDGPRYARWATGWAASDCFGLVALYWREVHGRELHPTPLQSMADGFASMGGAWAECGPLPGACGFMAWHAGQPRHCGVLLPGGELLHTEDPGGPRITRLPAMQRLYPDIRFYAPTAAAFAASPPP</sequence>
<dbReference type="GO" id="GO:0001897">
    <property type="term" value="P:symbiont-mediated cytolysis of host cell"/>
    <property type="evidence" value="ECO:0007669"/>
    <property type="project" value="UniProtKB-ARBA"/>
</dbReference>
<reference evidence="1" key="1">
    <citation type="submission" date="2020-04" db="EMBL/GenBank/DDBJ databases">
        <authorList>
            <person name="Chiriac C."/>
            <person name="Salcher M."/>
            <person name="Ghai R."/>
            <person name="Kavagutti S V."/>
        </authorList>
    </citation>
    <scope>NUCLEOTIDE SEQUENCE</scope>
</reference>
<evidence type="ECO:0000313" key="1">
    <source>
        <dbReference type="EMBL" id="CAB4159837.1"/>
    </source>
</evidence>
<dbReference type="Gene3D" id="3.90.1720.10">
    <property type="entry name" value="endopeptidase domain like (from Nostoc punctiforme)"/>
    <property type="match status" value="1"/>
</dbReference>
<name>A0A6J5NLN6_9CAUD</name>
<dbReference type="InterPro" id="IPR038765">
    <property type="entry name" value="Papain-like_cys_pep_sf"/>
</dbReference>